<gene>
    <name evidence="4" type="ORF">MCOR_39016</name>
</gene>
<accession>A0A6J8DBK7</accession>
<feature type="chain" id="PRO_5026722334" description="Nose resistant-to-fluoxetine protein N-terminal domain-containing protein" evidence="2">
    <location>
        <begin position="26"/>
        <end position="951"/>
    </location>
</feature>
<dbReference type="SMART" id="SM00703">
    <property type="entry name" value="NRF"/>
    <property type="match status" value="1"/>
</dbReference>
<feature type="domain" description="Nose resistant-to-fluoxetine protein N-terminal" evidence="3">
    <location>
        <begin position="354"/>
        <end position="494"/>
    </location>
</feature>
<feature type="transmembrane region" description="Helical" evidence="1">
    <location>
        <begin position="885"/>
        <end position="903"/>
    </location>
</feature>
<protein>
    <recommendedName>
        <fullName evidence="3">Nose resistant-to-fluoxetine protein N-terminal domain-containing protein</fullName>
    </recommendedName>
</protein>
<organism evidence="4 5">
    <name type="scientific">Mytilus coruscus</name>
    <name type="common">Sea mussel</name>
    <dbReference type="NCBI Taxonomy" id="42192"/>
    <lineage>
        <taxon>Eukaryota</taxon>
        <taxon>Metazoa</taxon>
        <taxon>Spiralia</taxon>
        <taxon>Lophotrochozoa</taxon>
        <taxon>Mollusca</taxon>
        <taxon>Bivalvia</taxon>
        <taxon>Autobranchia</taxon>
        <taxon>Pteriomorphia</taxon>
        <taxon>Mytilida</taxon>
        <taxon>Mytiloidea</taxon>
        <taxon>Mytilidae</taxon>
        <taxon>Mytilinae</taxon>
        <taxon>Mytilus</taxon>
    </lineage>
</organism>
<keyword evidence="5" id="KW-1185">Reference proteome</keyword>
<feature type="transmembrane region" description="Helical" evidence="1">
    <location>
        <begin position="772"/>
        <end position="792"/>
    </location>
</feature>
<keyword evidence="2" id="KW-0732">Signal</keyword>
<proteinExistence type="predicted"/>
<feature type="transmembrane region" description="Helical" evidence="1">
    <location>
        <begin position="675"/>
        <end position="696"/>
    </location>
</feature>
<reference evidence="4 5" key="1">
    <citation type="submission" date="2020-06" db="EMBL/GenBank/DDBJ databases">
        <authorList>
            <person name="Li R."/>
            <person name="Bekaert M."/>
        </authorList>
    </citation>
    <scope>NUCLEOTIDE SEQUENCE [LARGE SCALE GENOMIC DNA]</scope>
    <source>
        <strain evidence="5">wild</strain>
    </source>
</reference>
<evidence type="ECO:0000313" key="4">
    <source>
        <dbReference type="EMBL" id="CAC5405309.1"/>
    </source>
</evidence>
<name>A0A6J8DBK7_MYTCO</name>
<feature type="transmembrane region" description="Helical" evidence="1">
    <location>
        <begin position="733"/>
        <end position="752"/>
    </location>
</feature>
<dbReference type="EMBL" id="CACVKT020007119">
    <property type="protein sequence ID" value="CAC5405309.1"/>
    <property type="molecule type" value="Genomic_DNA"/>
</dbReference>
<keyword evidence="1" id="KW-0472">Membrane</keyword>
<dbReference type="OrthoDB" id="207378at2759"/>
<dbReference type="InterPro" id="IPR052728">
    <property type="entry name" value="O2_lipid_transport_reg"/>
</dbReference>
<dbReference type="Proteomes" id="UP000507470">
    <property type="component" value="Unassembled WGS sequence"/>
</dbReference>
<dbReference type="Pfam" id="PF20146">
    <property type="entry name" value="NRF"/>
    <property type="match status" value="1"/>
</dbReference>
<dbReference type="InterPro" id="IPR006621">
    <property type="entry name" value="Nose-resist-to-fluoxetine_N"/>
</dbReference>
<feature type="transmembrane region" description="Helical" evidence="1">
    <location>
        <begin position="804"/>
        <end position="825"/>
    </location>
</feature>
<keyword evidence="1" id="KW-1133">Transmembrane helix</keyword>
<keyword evidence="1" id="KW-0812">Transmembrane</keyword>
<feature type="signal peptide" evidence="2">
    <location>
        <begin position="1"/>
        <end position="25"/>
    </location>
</feature>
<evidence type="ECO:0000313" key="5">
    <source>
        <dbReference type="Proteomes" id="UP000507470"/>
    </source>
</evidence>
<dbReference type="AlphaFoldDB" id="A0A6J8DBK7"/>
<feature type="transmembrane region" description="Helical" evidence="1">
    <location>
        <begin position="504"/>
        <end position="528"/>
    </location>
</feature>
<evidence type="ECO:0000256" key="2">
    <source>
        <dbReference type="SAM" id="SignalP"/>
    </source>
</evidence>
<feature type="transmembrane region" description="Helical" evidence="1">
    <location>
        <begin position="708"/>
        <end position="726"/>
    </location>
</feature>
<feature type="transmembrane region" description="Helical" evidence="1">
    <location>
        <begin position="915"/>
        <end position="937"/>
    </location>
</feature>
<dbReference type="PANTHER" id="PTHR11161">
    <property type="entry name" value="O-ACYLTRANSFERASE"/>
    <property type="match status" value="1"/>
</dbReference>
<evidence type="ECO:0000256" key="1">
    <source>
        <dbReference type="SAM" id="Phobius"/>
    </source>
</evidence>
<sequence>MEIKLAKALPCLAILLLFIFNTSEAVEKKSDDSSGKQKALYIAEILLKHPHLAEQIWNIGFTALISGVGHGNQTLDKETKKMFYNYVLDNIPRLLKNKDFENMIHDISYEFTEAYKKAKLTTSTDFSNSNDSSITHEVASEIIKHLDIGRLLKKSAKNGKPILDGIRGKDTTDIVLVANKIIDMVPSILNSTSFNEIKDIVIKEFLQGYETLMREQKGRFDGMEDNVTDFIINVLKNTNLQRLTTDILLAGKPFIDSTRGKDSTGLLMGLGYVAKAYPKILANEHFQRVKDIAMKHFGSTFLQLNLTNLDLQQNASSIIKDVISNTNKLQMVQEVLKQYSARNVLRSSVNDSVNGICYSDSIDFLDSLMTMSPWSVKMFDSIGKLSDGILDGHLNMVGSYDECNNVHAYIPKGTVLGNKTKQTDSLFNGRFCRVKMYVPQEVLEMETHGIRIYVTWGLCVPDSCQHNDVKGILSSETLKKMAPFLGNVSVYCAEDKSVSDDPSAITAIAILSIFGSIMLIGTVLELILSKRSKWHKSWYLDKFTIVQNNSKQYNETGATSGNKDMSDGTVQSCKTEKLDSKENDLPEDYVPHAENGMNGSCKDMCSELDKKKYSFYQKEVVVEKERKTCKRNDGVLIRLLTAFAIQVNTKKIVSVNAAKNAINCIHGIRFLSITWIMLGHSLNYGLVSLPGIWTIANPLRVKEMMESFTYQVVLSIPLAVDTFFMIRSIKIGLVLISVLMIGGISAAAYSEHTFKGDLLHGKGDNDVYWTNVYTPPWCRVSAYCVGILLGILMKKRPRKQLHWIQTVIGWTLATVGGLFVVYIPYSENRKGGTPWSLDVRTAYESLGRPLWASCVAWVVFACHNGNGGVVNKILSWRGLVPLSRLAYAVYLIHPIVMMTHFFSRRTLFYLDDFNVVYLYIGHIVVTFMVAFVASITFEAPFLSLEKIITGQ</sequence>
<dbReference type="PANTHER" id="PTHR11161:SF0">
    <property type="entry name" value="O-ACYLTRANSFERASE LIKE PROTEIN"/>
    <property type="match status" value="1"/>
</dbReference>
<evidence type="ECO:0000259" key="3">
    <source>
        <dbReference type="SMART" id="SM00703"/>
    </source>
</evidence>